<dbReference type="InterPro" id="IPR032427">
    <property type="entry name" value="P22_portal"/>
</dbReference>
<accession>A0A8S5U7B0</accession>
<dbReference type="EMBL" id="BK016027">
    <property type="protein sequence ID" value="DAF90360.1"/>
    <property type="molecule type" value="Genomic_DNA"/>
</dbReference>
<protein>
    <submittedName>
        <fullName evidence="2">Portal protein</fullName>
    </submittedName>
</protein>
<organism evidence="2">
    <name type="scientific">Podoviridae sp. ctngc57</name>
    <dbReference type="NCBI Taxonomy" id="2825275"/>
    <lineage>
        <taxon>Viruses</taxon>
        <taxon>Duplodnaviria</taxon>
        <taxon>Heunggongvirae</taxon>
        <taxon>Uroviricota</taxon>
        <taxon>Caudoviricetes</taxon>
    </lineage>
</organism>
<name>A0A8S5U7B0_9CAUD</name>
<dbReference type="Pfam" id="PF16510">
    <property type="entry name" value="P22_portal"/>
    <property type="match status" value="1"/>
</dbReference>
<proteinExistence type="predicted"/>
<feature type="region of interest" description="Disordered" evidence="1">
    <location>
        <begin position="578"/>
        <end position="617"/>
    </location>
</feature>
<evidence type="ECO:0000256" key="1">
    <source>
        <dbReference type="SAM" id="MobiDB-lite"/>
    </source>
</evidence>
<evidence type="ECO:0000313" key="2">
    <source>
        <dbReference type="EMBL" id="DAF90360.1"/>
    </source>
</evidence>
<sequence>MDENREVQGTPEADRRPVVTIGAEQLHQATETLQRYKQGKTNLEKRVIDNEEWYRLRHWACLRAESQKQQVEPVSAWLLNSIANKHADAMDNYPAPNILPREPGDVEEARRLSDIVPVVLQQTGFERTYSEVWWDKLIGGTAIYGVFWDGSKLGGLGDIAVEPVDVVNLFWEPGITDIQRSADVFYVRLEDNAALERAYPQLAGNLGGSTLNVSAYVYDDTVNTADKSLVVDWYYKRSGQSGTELHYCKYVNDTVLYSSENVGTPWYDHGKYPFVFDPLYRIKGTPCGFGYVDIGKGTQEYIDRGDQAIMANMLSNAAPRFFIRSDGAVNEQEYADWTKPFVHTNGNLGQDSILPVTGRGLSGIYLNVLEQKIAELKETTGNRDVSTGGSTSGVTAASAIAAMQEAGSKLSRDSNKAAYRAFREVVELVVELIRQFYDAPRQFRIIGESGRQEFVIYSNEALRPQAQGVAFGVDMGYRVPQFDLEITAEKASPYSKLSQNELALQFFGAGFFNPQMTDQALACLEMMDFDGKEQIMQRIAANGTLYQRLLMVQQQAVAMAQLADQLGGTNYAMQMLGGGQAGQQPMPGGVPDIKADGGESSVTRNARETAASRATPT</sequence>
<reference evidence="2" key="1">
    <citation type="journal article" date="2021" name="Proc. Natl. Acad. Sci. U.S.A.">
        <title>A Catalog of Tens of Thousands of Viruses from Human Metagenomes Reveals Hidden Associations with Chronic Diseases.</title>
        <authorList>
            <person name="Tisza M.J."/>
            <person name="Buck C.B."/>
        </authorList>
    </citation>
    <scope>NUCLEOTIDE SEQUENCE</scope>
    <source>
        <strain evidence="2">Ctngc57</strain>
    </source>
</reference>